<evidence type="ECO:0000313" key="13">
    <source>
        <dbReference type="EMBL" id="TGZ56678.1"/>
    </source>
</evidence>
<dbReference type="CDD" id="cd00677">
    <property type="entry name" value="S15_NS1_EPRS_RNA-bind"/>
    <property type="match status" value="1"/>
</dbReference>
<dbReference type="InterPro" id="IPR012584">
    <property type="entry name" value="NOL11_N"/>
</dbReference>
<dbReference type="EMBL" id="QBLH01000303">
    <property type="protein sequence ID" value="TGZ56678.1"/>
    <property type="molecule type" value="Genomic_DNA"/>
</dbReference>
<evidence type="ECO:0000256" key="10">
    <source>
        <dbReference type="SAM" id="MobiDB-lite"/>
    </source>
</evidence>
<dbReference type="GO" id="GO:1990904">
    <property type="term" value="C:ribonucleoprotein complex"/>
    <property type="evidence" value="ECO:0007669"/>
    <property type="project" value="UniProtKB-KW"/>
</dbReference>
<evidence type="ECO:0000256" key="5">
    <source>
        <dbReference type="ARBA" id="ARBA00023015"/>
    </source>
</evidence>
<name>A0A4S2L7Z7_9HYME</name>
<dbReference type="AlphaFoldDB" id="A0A4S2L7Z7"/>
<comment type="similarity">
    <text evidence="2">Belongs to the universal ribosomal protein uS15 family.</text>
</comment>
<dbReference type="SUPFAM" id="SSF47060">
    <property type="entry name" value="S15/NS1 RNA-binding domain"/>
    <property type="match status" value="1"/>
</dbReference>
<dbReference type="Pfam" id="PF08168">
    <property type="entry name" value="NOL11_N"/>
    <property type="match status" value="2"/>
</dbReference>
<feature type="domain" description="Nucleolar protein 11 N-terminal" evidence="11">
    <location>
        <begin position="9"/>
        <end position="266"/>
    </location>
</feature>
<evidence type="ECO:0000256" key="4">
    <source>
        <dbReference type="ARBA" id="ARBA00022980"/>
    </source>
</evidence>
<gene>
    <name evidence="13" type="ORF">DBV15_07770</name>
</gene>
<evidence type="ECO:0000259" key="12">
    <source>
        <dbReference type="Pfam" id="PF20998"/>
    </source>
</evidence>
<keyword evidence="4" id="KW-0689">Ribosomal protein</keyword>
<evidence type="ECO:0000256" key="8">
    <source>
        <dbReference type="ARBA" id="ARBA00023242"/>
    </source>
</evidence>
<keyword evidence="9" id="KW-0687">Ribonucleoprotein</keyword>
<keyword evidence="14" id="KW-1185">Reference proteome</keyword>
<feature type="compositionally biased region" description="Basic and acidic residues" evidence="10">
    <location>
        <begin position="710"/>
        <end position="720"/>
    </location>
</feature>
<evidence type="ECO:0000256" key="1">
    <source>
        <dbReference type="ARBA" id="ARBA00004604"/>
    </source>
</evidence>
<evidence type="ECO:0000256" key="2">
    <source>
        <dbReference type="ARBA" id="ARBA00008434"/>
    </source>
</evidence>
<evidence type="ECO:0000259" key="11">
    <source>
        <dbReference type="Pfam" id="PF08168"/>
    </source>
</evidence>
<dbReference type="InterPro" id="IPR009068">
    <property type="entry name" value="uS15_NS1_RNA-bd_sf"/>
</dbReference>
<dbReference type="GO" id="GO:0003735">
    <property type="term" value="F:structural constituent of ribosome"/>
    <property type="evidence" value="ECO:0007669"/>
    <property type="project" value="InterPro"/>
</dbReference>
<dbReference type="GO" id="GO:0030490">
    <property type="term" value="P:maturation of SSU-rRNA"/>
    <property type="evidence" value="ECO:0007669"/>
    <property type="project" value="InterPro"/>
</dbReference>
<dbReference type="GO" id="GO:0005840">
    <property type="term" value="C:ribosome"/>
    <property type="evidence" value="ECO:0007669"/>
    <property type="project" value="UniProtKB-KW"/>
</dbReference>
<feature type="region of interest" description="Disordered" evidence="10">
    <location>
        <begin position="694"/>
        <end position="720"/>
    </location>
</feature>
<evidence type="ECO:0000256" key="3">
    <source>
        <dbReference type="ARBA" id="ARBA00022552"/>
    </source>
</evidence>
<dbReference type="InterPro" id="IPR048897">
    <property type="entry name" value="Nol11_C"/>
</dbReference>
<keyword evidence="7" id="KW-0804">Transcription</keyword>
<comment type="subcellular location">
    <subcellularLocation>
        <location evidence="1">Nucleus</location>
        <location evidence="1">Nucleolus</location>
    </subcellularLocation>
</comment>
<dbReference type="GO" id="GO:0005730">
    <property type="term" value="C:nucleolus"/>
    <property type="evidence" value="ECO:0007669"/>
    <property type="project" value="UniProtKB-SubCell"/>
</dbReference>
<dbReference type="SMART" id="SM01387">
    <property type="entry name" value="Ribosomal_S15"/>
    <property type="match status" value="1"/>
</dbReference>
<dbReference type="GO" id="GO:0003723">
    <property type="term" value="F:RNA binding"/>
    <property type="evidence" value="ECO:0007669"/>
    <property type="project" value="TreeGrafter"/>
</dbReference>
<organism evidence="13 14">
    <name type="scientific">Temnothorax longispinosus</name>
    <dbReference type="NCBI Taxonomy" id="300112"/>
    <lineage>
        <taxon>Eukaryota</taxon>
        <taxon>Metazoa</taxon>
        <taxon>Ecdysozoa</taxon>
        <taxon>Arthropoda</taxon>
        <taxon>Hexapoda</taxon>
        <taxon>Insecta</taxon>
        <taxon>Pterygota</taxon>
        <taxon>Neoptera</taxon>
        <taxon>Endopterygota</taxon>
        <taxon>Hymenoptera</taxon>
        <taxon>Apocrita</taxon>
        <taxon>Aculeata</taxon>
        <taxon>Formicoidea</taxon>
        <taxon>Formicidae</taxon>
        <taxon>Myrmicinae</taxon>
        <taxon>Temnothorax</taxon>
    </lineage>
</organism>
<proteinExistence type="inferred from homology"/>
<reference evidence="13 14" key="1">
    <citation type="journal article" date="2019" name="Philos. Trans. R. Soc. Lond., B, Biol. Sci.">
        <title>Ant behaviour and brain gene expression of defending hosts depend on the ecological success of the intruding social parasite.</title>
        <authorList>
            <person name="Kaur R."/>
            <person name="Stoldt M."/>
            <person name="Jongepier E."/>
            <person name="Feldmeyer B."/>
            <person name="Menzel F."/>
            <person name="Bornberg-Bauer E."/>
            <person name="Foitzik S."/>
        </authorList>
    </citation>
    <scope>NUCLEOTIDE SEQUENCE [LARGE SCALE GENOMIC DNA]</scope>
    <source>
        <tissue evidence="13">Whole body</tissue>
    </source>
</reference>
<dbReference type="PANTHER" id="PTHR15633">
    <property type="entry name" value="NUCLEOLAR PROTEIN 11"/>
    <property type="match status" value="1"/>
</dbReference>
<keyword evidence="6" id="KW-0010">Activator</keyword>
<dbReference type="STRING" id="300112.A0A4S2L7Z7"/>
<feature type="domain" description="Nucleolar protein 11 C-terminal" evidence="12">
    <location>
        <begin position="441"/>
        <end position="619"/>
    </location>
</feature>
<keyword evidence="8" id="KW-0539">Nucleus</keyword>
<keyword evidence="5" id="KW-0805">Transcription regulation</keyword>
<keyword evidence="3" id="KW-0698">rRNA processing</keyword>
<dbReference type="InterPro" id="IPR000589">
    <property type="entry name" value="Ribosomal_uS15"/>
</dbReference>
<dbReference type="InterPro" id="IPR042859">
    <property type="entry name" value="NOL11"/>
</dbReference>
<evidence type="ECO:0000256" key="6">
    <source>
        <dbReference type="ARBA" id="ARBA00023159"/>
    </source>
</evidence>
<dbReference type="Pfam" id="PF00312">
    <property type="entry name" value="Ribosomal_S15"/>
    <property type="match status" value="1"/>
</dbReference>
<dbReference type="Gene3D" id="1.10.287.10">
    <property type="entry name" value="S15/NS1, RNA-binding"/>
    <property type="match status" value="1"/>
</dbReference>
<evidence type="ECO:0000256" key="7">
    <source>
        <dbReference type="ARBA" id="ARBA00023163"/>
    </source>
</evidence>
<evidence type="ECO:0000313" key="14">
    <source>
        <dbReference type="Proteomes" id="UP000310200"/>
    </source>
</evidence>
<sequence>MQALHVRKMAKLNSYYTLCPLIDQQSLLGVEKDKESGCAVVTLGRNIVIRYKLQDLKQISSWSSKERLTTQVIYDRSKERYVAVFNERKIRVWSAEEADLNNVKGYKFPSPLHAILPYGDSSPILVQRNGATASLEWAIDNRRTWRSKGIIKAKENVLDCQLIHFNGKTSLFCLTRVEEVYNCLVVRLEDATCLEKADTVRRIELKRKSEDLAGHVVIRHKNAAYLLTLCTLKRLYIIYTVFSHLTRAPSTLRDELSKSRVIDIVSNRVSGSHGRLYSHQLSTGTCVSSDFESNRLVSVITNINTKYPVVMTHLNETTVAIYGADVTDEGAILMIYNVKFKSAQAVQKLKLYTNDAKLWKVEDKLLLAANRHLAVAPYHLAPQRIAAMLGSSLRFKSDNADAAAADDIVVIQEATVAQWDKNRTKSCARSVSIGRIPLNVSQKIRAYLNEGWSDAAIQEALIPLLMHAGDVASICWCLDTFQDLPDKLLVDLLAFTFTLKSPDKVFVPLQNGTTDGSTVDSATFKANHSYSRDTFLDKVFSISCSSVSLLPHLKTGLTFDQVLKLLEHLMCKLNEETDSLADANSQPSDQQLYEWSCILLDSHYQHYLLSQDTHVLDLFNRLGSTLEEHDYCCRVRQLSPYCWTVPQVLVPQRWYIEQLQQLHNALPKDYEERATVLRSRPFLVLSVETRKSRVSGHCKQQTSDQSPSPDSRETRTRVPRVDVDVVDDRHADTAHTALPHTIQVSKCCVIKRKATSMNVIINTCKQTTRIAVNLLKNGTNLSSRKYAATIADYKITWVRPKRVSNLSLEKSGDQGLKVDVTSSDFGKMYNELPELKDASDMVKKMFTLQFLPRKETTRARKEKVLELVRRHRLDWKSPEAQIATMTGDIHQLQQHLTEYPKHTKMKVKLLETIAKRRKMLKFLRQWDYRRFEWVLEKLNLVYKPTPEFPHQITRKDSLRRLTEKHCDKLVQKKLDAYKRELKVLQKDFYTEKAEKLAFIRKEELACGLQPSVSEEDIACAKLKAREYQT</sequence>
<accession>A0A4S2L7Z7</accession>
<comment type="caution">
    <text evidence="13">The sequence shown here is derived from an EMBL/GenBank/DDBJ whole genome shotgun (WGS) entry which is preliminary data.</text>
</comment>
<dbReference type="GO" id="GO:0006412">
    <property type="term" value="P:translation"/>
    <property type="evidence" value="ECO:0007669"/>
    <property type="project" value="InterPro"/>
</dbReference>
<feature type="compositionally biased region" description="Low complexity" evidence="10">
    <location>
        <begin position="700"/>
        <end position="709"/>
    </location>
</feature>
<dbReference type="Pfam" id="PF20998">
    <property type="entry name" value="Nol11_C"/>
    <property type="match status" value="1"/>
</dbReference>
<protein>
    <submittedName>
        <fullName evidence="13">Nucleolar protein 11</fullName>
    </submittedName>
</protein>
<dbReference type="PANTHER" id="PTHR15633:SF2">
    <property type="entry name" value="NUCLEOLAR PROTEIN 11"/>
    <property type="match status" value="1"/>
</dbReference>
<feature type="domain" description="Nucleolar protein 11 N-terminal" evidence="11">
    <location>
        <begin position="293"/>
        <end position="378"/>
    </location>
</feature>
<evidence type="ECO:0000256" key="9">
    <source>
        <dbReference type="ARBA" id="ARBA00023274"/>
    </source>
</evidence>
<dbReference type="Proteomes" id="UP000310200">
    <property type="component" value="Unassembled WGS sequence"/>
</dbReference>